<dbReference type="InterPro" id="IPR004815">
    <property type="entry name" value="Lon_bac/euk-typ"/>
</dbReference>
<dbReference type="AlphaFoldDB" id="A0A317JTZ7"/>
<dbReference type="Gene3D" id="2.30.130.40">
    <property type="entry name" value="LON domain-like"/>
    <property type="match status" value="1"/>
</dbReference>
<sequence length="852" mass="94541">MSTKKSHTPEEKVVFTAGETEHDIVVSTPVETASESTPESQSPTLYPMIALREGVLFPHTESILTFARTKSVAAVEEAVRSHRQVVIVAQRKDTAADPADSDLYTVGVLASVERILKGEHEINALVSATTRVTVKVIHHSPAYFECEVDPLEDVFVDDAETAALCRVLTAQFRKAVNLGKAVEFLNFMKLMGGVSASELADQVASTLDLPSKKKQKLLEQIDVKARLRQVLATLQEEMKVLEIERSIASKTQKKFDKHARENILRERMRVIQKELGDLDEDEEGEELEQLKRTIERSAMPLDVKKKALKELKRLVSMSEMSAESGYIRSWLDAIVELPWGKYSKKSLSLPKAKEVLDAQHYGLEEVKDRILEFLAVMKLKEAQGKKDEPKKKIDIKKTKKFGDARHMPTILCFVGPPGVGKTSLGKSIAQALGREFVKISLGGIKDEAEIRGHRRTYVGAMSGRIIAGMRQAGKMNPVFMLDEIDKIGLDYRGDPSAALLEALDPEQNGAFEDHYLDVPFDLSQVMFITTANVLDTIPPALKDRLEIIRYSGYTVDEKFEIARRHLLAKQLKLNAVSEKQIKIPDDILRDIIEHYTREAGVRSLERAIGKVIRKAARLIAEGKKKIVTVDIALVEDFLGPHIFEPSLMEQHDQVGVVTGLAWTSVGGDTLSVEVALTPDRKHTSLILTGQLGKVMQESARAALTYVQSNAKTLGISDKLLKGTEIHIHVPEGAVPKDGPSAGVTMTTALISALTNTPVRRDIAMTGEVTLRGNVLEIGGLKEKVIAAHRAGIREIIAPHMNKKDWVKMPDNIKKEMKFNFVEHMRDVTAIALVQDRIRSTKVIRKPKAQAVA</sequence>
<keyword evidence="2 10" id="KW-0963">Cytoplasm</keyword>
<dbReference type="PANTHER" id="PTHR10046">
    <property type="entry name" value="ATP DEPENDENT LON PROTEASE FAMILY MEMBER"/>
    <property type="match status" value="1"/>
</dbReference>
<keyword evidence="5 10" id="KW-0378">Hydrolase</keyword>
<evidence type="ECO:0000256" key="10">
    <source>
        <dbReference type="HAMAP-Rule" id="MF_01973"/>
    </source>
</evidence>
<evidence type="ECO:0000259" key="17">
    <source>
        <dbReference type="PROSITE" id="PS51786"/>
    </source>
</evidence>
<keyword evidence="7 10" id="KW-0067">ATP-binding</keyword>
<evidence type="ECO:0000256" key="11">
    <source>
        <dbReference type="PIRNR" id="PIRNR001174"/>
    </source>
</evidence>
<dbReference type="PROSITE" id="PS51786">
    <property type="entry name" value="LON_PROTEOLYTIC"/>
    <property type="match status" value="1"/>
</dbReference>
<dbReference type="InterPro" id="IPR027065">
    <property type="entry name" value="Lon_Prtase"/>
</dbReference>
<dbReference type="GO" id="GO:0006515">
    <property type="term" value="P:protein quality control for misfolded or incompletely synthesized proteins"/>
    <property type="evidence" value="ECO:0007669"/>
    <property type="project" value="UniProtKB-UniRule"/>
</dbReference>
<dbReference type="Pfam" id="PF05362">
    <property type="entry name" value="Lon_C"/>
    <property type="match status" value="1"/>
</dbReference>
<evidence type="ECO:0000256" key="12">
    <source>
        <dbReference type="PIRSR" id="PIRSR001174-1"/>
    </source>
</evidence>
<evidence type="ECO:0000256" key="2">
    <source>
        <dbReference type="ARBA" id="ARBA00022490"/>
    </source>
</evidence>
<name>A0A317JTZ7_9BACT</name>
<dbReference type="Pfam" id="PF00004">
    <property type="entry name" value="AAA"/>
    <property type="match status" value="1"/>
</dbReference>
<comment type="function">
    <text evidence="10">ATP-dependent serine protease that mediates the selective degradation of mutant and abnormal proteins as well as certain short-lived regulatory proteins. Required for cellular homeostasis and for survival from DNA damage and developmental changes induced by stress. Degrades polypeptides processively to yield small peptide fragments that are 5 to 10 amino acids long. Binds to DNA in a double-stranded, site-specific manner.</text>
</comment>
<feature type="active site" evidence="10 12">
    <location>
        <position position="740"/>
    </location>
</feature>
<evidence type="ECO:0000256" key="16">
    <source>
        <dbReference type="SAM" id="Coils"/>
    </source>
</evidence>
<evidence type="ECO:0000256" key="14">
    <source>
        <dbReference type="PROSITE-ProRule" id="PRU01122"/>
    </source>
</evidence>
<evidence type="ECO:0000256" key="5">
    <source>
        <dbReference type="ARBA" id="ARBA00022801"/>
    </source>
</evidence>
<dbReference type="InterPro" id="IPR054594">
    <property type="entry name" value="Lon_lid"/>
</dbReference>
<dbReference type="Proteomes" id="UP000246104">
    <property type="component" value="Unassembled WGS sequence"/>
</dbReference>
<comment type="induction">
    <text evidence="10">By heat shock.</text>
</comment>
<keyword evidence="16" id="KW-0175">Coiled coil</keyword>
<dbReference type="PROSITE" id="PS51787">
    <property type="entry name" value="LON_N"/>
    <property type="match status" value="1"/>
</dbReference>
<dbReference type="CDD" id="cd19500">
    <property type="entry name" value="RecA-like_Lon"/>
    <property type="match status" value="1"/>
</dbReference>
<evidence type="ECO:0000256" key="8">
    <source>
        <dbReference type="ARBA" id="ARBA00023016"/>
    </source>
</evidence>
<comment type="subcellular location">
    <subcellularLocation>
        <location evidence="1 10 11">Cytoplasm</location>
    </subcellularLocation>
</comment>
<dbReference type="PRINTS" id="PR00830">
    <property type="entry name" value="ENDOLAPTASE"/>
</dbReference>
<evidence type="ECO:0000313" key="19">
    <source>
        <dbReference type="EMBL" id="PWU24017.1"/>
    </source>
</evidence>
<dbReference type="Gene3D" id="3.30.230.10">
    <property type="match status" value="1"/>
</dbReference>
<dbReference type="InterPro" id="IPR020568">
    <property type="entry name" value="Ribosomal_Su5_D2-typ_SF"/>
</dbReference>
<comment type="caution">
    <text evidence="19">The sequence shown here is derived from an EMBL/GenBank/DDBJ whole genome shotgun (WGS) entry which is preliminary data.</text>
</comment>
<protein>
    <recommendedName>
        <fullName evidence="10 11">Lon protease</fullName>
        <ecNumber evidence="10 11">3.4.21.53</ecNumber>
    </recommendedName>
    <alternativeName>
        <fullName evidence="10">ATP-dependent protease La</fullName>
    </alternativeName>
</protein>
<comment type="catalytic activity">
    <reaction evidence="9 10 11 14">
        <text>Hydrolysis of proteins in presence of ATP.</text>
        <dbReference type="EC" id="3.4.21.53"/>
    </reaction>
</comment>
<keyword evidence="3 10" id="KW-0645">Protease</keyword>
<dbReference type="Pfam" id="PF22667">
    <property type="entry name" value="Lon_lid"/>
    <property type="match status" value="1"/>
</dbReference>
<keyword evidence="6 10" id="KW-0720">Serine protease</keyword>
<keyword evidence="4 10" id="KW-0547">Nucleotide-binding</keyword>
<dbReference type="GO" id="GO:0004252">
    <property type="term" value="F:serine-type endopeptidase activity"/>
    <property type="evidence" value="ECO:0007669"/>
    <property type="project" value="UniProtKB-UniRule"/>
</dbReference>
<evidence type="ECO:0000313" key="20">
    <source>
        <dbReference type="Proteomes" id="UP000246104"/>
    </source>
</evidence>
<organism evidence="19 20">
    <name type="scientific">Candidatus Cerribacteria bacterium 'Amazon FNV 2010 28 9'</name>
    <dbReference type="NCBI Taxonomy" id="2081795"/>
    <lineage>
        <taxon>Bacteria</taxon>
        <taxon>Candidatus Cerribacteria</taxon>
    </lineage>
</organism>
<evidence type="ECO:0000256" key="3">
    <source>
        <dbReference type="ARBA" id="ARBA00022670"/>
    </source>
</evidence>
<dbReference type="SMART" id="SM00382">
    <property type="entry name" value="AAA"/>
    <property type="match status" value="1"/>
</dbReference>
<feature type="coiled-coil region" evidence="16">
    <location>
        <begin position="224"/>
        <end position="251"/>
    </location>
</feature>
<feature type="domain" description="Lon proteolytic" evidence="17">
    <location>
        <begin position="651"/>
        <end position="834"/>
    </location>
</feature>
<dbReference type="PIRSF" id="PIRSF001174">
    <property type="entry name" value="Lon_proteas"/>
    <property type="match status" value="1"/>
</dbReference>
<evidence type="ECO:0000256" key="15">
    <source>
        <dbReference type="RuleBase" id="RU000591"/>
    </source>
</evidence>
<dbReference type="SUPFAM" id="SSF88697">
    <property type="entry name" value="PUA domain-like"/>
    <property type="match status" value="1"/>
</dbReference>
<evidence type="ECO:0000256" key="9">
    <source>
        <dbReference type="ARBA" id="ARBA00050665"/>
    </source>
</evidence>
<dbReference type="SMART" id="SM00464">
    <property type="entry name" value="LON"/>
    <property type="match status" value="1"/>
</dbReference>
<dbReference type="InterPro" id="IPR027543">
    <property type="entry name" value="Lon_bac"/>
</dbReference>
<dbReference type="PROSITE" id="PS01046">
    <property type="entry name" value="LON_SER"/>
    <property type="match status" value="1"/>
</dbReference>
<dbReference type="EC" id="3.4.21.53" evidence="10 11"/>
<dbReference type="GO" id="GO:0005524">
    <property type="term" value="F:ATP binding"/>
    <property type="evidence" value="ECO:0007669"/>
    <property type="project" value="UniProtKB-UniRule"/>
</dbReference>
<dbReference type="InterPro" id="IPR008269">
    <property type="entry name" value="Lon_proteolytic"/>
</dbReference>
<comment type="subunit">
    <text evidence="10 11">Homohexamer. Organized in a ring with a central cavity.</text>
</comment>
<keyword evidence="8 10" id="KW-0346">Stress response</keyword>
<dbReference type="InterPro" id="IPR003111">
    <property type="entry name" value="Lon_prtase_N"/>
</dbReference>
<dbReference type="InterPro" id="IPR003959">
    <property type="entry name" value="ATPase_AAA_core"/>
</dbReference>
<proteinExistence type="evidence at transcript level"/>
<dbReference type="SUPFAM" id="SSF54211">
    <property type="entry name" value="Ribosomal protein S5 domain 2-like"/>
    <property type="match status" value="1"/>
</dbReference>
<dbReference type="GO" id="GO:0004176">
    <property type="term" value="F:ATP-dependent peptidase activity"/>
    <property type="evidence" value="ECO:0007669"/>
    <property type="project" value="UniProtKB-UniRule"/>
</dbReference>
<dbReference type="SUPFAM" id="SSF52540">
    <property type="entry name" value="P-loop containing nucleoside triphosphate hydrolases"/>
    <property type="match status" value="1"/>
</dbReference>
<comment type="similarity">
    <text evidence="10 11 14 15">Belongs to the peptidase S16 family.</text>
</comment>
<dbReference type="Pfam" id="PF02190">
    <property type="entry name" value="LON_substr_bdg"/>
    <property type="match status" value="1"/>
</dbReference>
<dbReference type="InterPro" id="IPR015947">
    <property type="entry name" value="PUA-like_sf"/>
</dbReference>
<dbReference type="InterPro" id="IPR008268">
    <property type="entry name" value="Peptidase_S16_AS"/>
</dbReference>
<dbReference type="FunFam" id="3.40.50.300:FF:000021">
    <property type="entry name" value="Lon protease homolog"/>
    <property type="match status" value="1"/>
</dbReference>
<evidence type="ECO:0000256" key="4">
    <source>
        <dbReference type="ARBA" id="ARBA00022741"/>
    </source>
</evidence>
<feature type="domain" description="Lon N-terminal" evidence="18">
    <location>
        <begin position="46"/>
        <end position="238"/>
    </location>
</feature>
<dbReference type="GO" id="GO:0016887">
    <property type="term" value="F:ATP hydrolysis activity"/>
    <property type="evidence" value="ECO:0007669"/>
    <property type="project" value="UniProtKB-UniRule"/>
</dbReference>
<dbReference type="InterPro" id="IPR014721">
    <property type="entry name" value="Ribsml_uS5_D2-typ_fold_subgr"/>
</dbReference>
<gene>
    <name evidence="10 19" type="primary">lon</name>
    <name evidence="19" type="ORF">C5B42_00980</name>
</gene>
<dbReference type="Gene3D" id="1.10.8.60">
    <property type="match status" value="1"/>
</dbReference>
<dbReference type="GO" id="GO:0043565">
    <property type="term" value="F:sequence-specific DNA binding"/>
    <property type="evidence" value="ECO:0007669"/>
    <property type="project" value="UniProtKB-UniRule"/>
</dbReference>
<feature type="active site" evidence="10 12">
    <location>
        <position position="783"/>
    </location>
</feature>
<dbReference type="EMBL" id="PSRQ01000015">
    <property type="protein sequence ID" value="PWU24017.1"/>
    <property type="molecule type" value="Genomic_DNA"/>
</dbReference>
<dbReference type="Gene3D" id="3.40.50.300">
    <property type="entry name" value="P-loop containing nucleotide triphosphate hydrolases"/>
    <property type="match status" value="1"/>
</dbReference>
<reference evidence="19 20" key="1">
    <citation type="submission" date="2018-02" db="EMBL/GenBank/DDBJ databases">
        <title>Genomic Reconstructions from Amazon Rainforest and Pasture Soil Reveal Novel Insights into the Physiology of Candidate Phyla in Tropical Sites.</title>
        <authorList>
            <person name="Kroeger M.E."/>
            <person name="Delmont T."/>
            <person name="Eren A.M."/>
            <person name="Guo J."/>
            <person name="Meyer K.M."/>
            <person name="Khan K."/>
            <person name="Rodrigues J.L.M."/>
            <person name="Bohannan B.J.M."/>
            <person name="Tringe S."/>
            <person name="Borges C.D."/>
            <person name="Tiedje J."/>
            <person name="Tsai S.M."/>
            <person name="Nusslein K."/>
        </authorList>
    </citation>
    <scope>NUCLEOTIDE SEQUENCE [LARGE SCALE GENOMIC DNA]</scope>
    <source>
        <strain evidence="19">Amazon FNV 2010 28 9</strain>
    </source>
</reference>
<dbReference type="InterPro" id="IPR027417">
    <property type="entry name" value="P-loop_NTPase"/>
</dbReference>
<accession>A0A317JTZ7</accession>
<evidence type="ECO:0000256" key="7">
    <source>
        <dbReference type="ARBA" id="ARBA00022840"/>
    </source>
</evidence>
<dbReference type="NCBIfam" id="TIGR00763">
    <property type="entry name" value="lon"/>
    <property type="match status" value="1"/>
</dbReference>
<dbReference type="InterPro" id="IPR003593">
    <property type="entry name" value="AAA+_ATPase"/>
</dbReference>
<evidence type="ECO:0000256" key="6">
    <source>
        <dbReference type="ARBA" id="ARBA00022825"/>
    </source>
</evidence>
<evidence type="ECO:0000259" key="18">
    <source>
        <dbReference type="PROSITE" id="PS51787"/>
    </source>
</evidence>
<feature type="binding site" evidence="10 13">
    <location>
        <begin position="415"/>
        <end position="422"/>
    </location>
    <ligand>
        <name>ATP</name>
        <dbReference type="ChEBI" id="CHEBI:30616"/>
    </ligand>
</feature>
<dbReference type="InterPro" id="IPR046336">
    <property type="entry name" value="Lon_prtase_N_sf"/>
</dbReference>
<dbReference type="GO" id="GO:0034605">
    <property type="term" value="P:cellular response to heat"/>
    <property type="evidence" value="ECO:0007669"/>
    <property type="project" value="UniProtKB-UniRule"/>
</dbReference>
<evidence type="ECO:0000256" key="13">
    <source>
        <dbReference type="PIRSR" id="PIRSR001174-2"/>
    </source>
</evidence>
<dbReference type="Gene3D" id="1.20.5.5270">
    <property type="match status" value="1"/>
</dbReference>
<evidence type="ECO:0000256" key="1">
    <source>
        <dbReference type="ARBA" id="ARBA00004496"/>
    </source>
</evidence>
<dbReference type="GO" id="GO:0005737">
    <property type="term" value="C:cytoplasm"/>
    <property type="evidence" value="ECO:0007669"/>
    <property type="project" value="UniProtKB-SubCell"/>
</dbReference>
<dbReference type="HAMAP" id="MF_01973">
    <property type="entry name" value="lon_bact"/>
    <property type="match status" value="1"/>
</dbReference>
<dbReference type="Gene3D" id="1.20.58.1480">
    <property type="match status" value="1"/>
</dbReference>